<name>A0ABW4NJI0_9LACT</name>
<comment type="caution">
    <text evidence="1">The sequence shown here is derived from an EMBL/GenBank/DDBJ whole genome shotgun (WGS) entry which is preliminary data.</text>
</comment>
<dbReference type="PANTHER" id="PTHR35276:SF1">
    <property type="entry name" value="TRNA (MNM(5)S(2)U34)-METHYLTRANSFERASE, CHLOROPLASTIC"/>
    <property type="match status" value="1"/>
</dbReference>
<organism evidence="1 2">
    <name type="scientific">Carnobacterium antarcticum</name>
    <dbReference type="NCBI Taxonomy" id="2126436"/>
    <lineage>
        <taxon>Bacteria</taxon>
        <taxon>Bacillati</taxon>
        <taxon>Bacillota</taxon>
        <taxon>Bacilli</taxon>
        <taxon>Lactobacillales</taxon>
        <taxon>Carnobacteriaceae</taxon>
        <taxon>Carnobacterium</taxon>
    </lineage>
</organism>
<accession>A0ABW4NJI0</accession>
<dbReference type="PANTHER" id="PTHR35276">
    <property type="entry name" value="S-ADENOSYL-L-METHIONINE-DEPENDENT METHYLTRANSFERASES SUPERFAMILY PROTEIN"/>
    <property type="match status" value="1"/>
</dbReference>
<dbReference type="InterPro" id="IPR029063">
    <property type="entry name" value="SAM-dependent_MTases_sf"/>
</dbReference>
<protein>
    <submittedName>
        <fullName evidence="1">Class I SAM-dependent methyltransferase</fullName>
    </submittedName>
</protein>
<dbReference type="EMBL" id="JBHUFF010000007">
    <property type="protein sequence ID" value="MFD1798559.1"/>
    <property type="molecule type" value="Genomic_DNA"/>
</dbReference>
<dbReference type="Proteomes" id="UP001597285">
    <property type="component" value="Unassembled WGS sequence"/>
</dbReference>
<dbReference type="RefSeq" id="WP_058920032.1">
    <property type="nucleotide sequence ID" value="NZ_JBHSQC010000022.1"/>
</dbReference>
<dbReference type="GO" id="GO:0032259">
    <property type="term" value="P:methylation"/>
    <property type="evidence" value="ECO:0007669"/>
    <property type="project" value="UniProtKB-KW"/>
</dbReference>
<dbReference type="Gene3D" id="3.40.50.150">
    <property type="entry name" value="Vaccinia Virus protein VP39"/>
    <property type="match status" value="1"/>
</dbReference>
<dbReference type="GO" id="GO:0008168">
    <property type="term" value="F:methyltransferase activity"/>
    <property type="evidence" value="ECO:0007669"/>
    <property type="project" value="UniProtKB-KW"/>
</dbReference>
<evidence type="ECO:0000313" key="1">
    <source>
        <dbReference type="EMBL" id="MFD1798559.1"/>
    </source>
</evidence>
<keyword evidence="2" id="KW-1185">Reference proteome</keyword>
<evidence type="ECO:0000313" key="2">
    <source>
        <dbReference type="Proteomes" id="UP001597285"/>
    </source>
</evidence>
<reference evidence="2" key="1">
    <citation type="journal article" date="2019" name="Int. J. Syst. Evol. Microbiol.">
        <title>The Global Catalogue of Microorganisms (GCM) 10K type strain sequencing project: providing services to taxonomists for standard genome sequencing and annotation.</title>
        <authorList>
            <consortium name="The Broad Institute Genomics Platform"/>
            <consortium name="The Broad Institute Genome Sequencing Center for Infectious Disease"/>
            <person name="Wu L."/>
            <person name="Ma J."/>
        </authorList>
    </citation>
    <scope>NUCLEOTIDE SEQUENCE [LARGE SCALE GENOMIC DNA]</scope>
    <source>
        <strain evidence="2">KCTC 42143</strain>
    </source>
</reference>
<dbReference type="Pfam" id="PF06962">
    <property type="entry name" value="rRNA_methylase"/>
    <property type="match status" value="1"/>
</dbReference>
<gene>
    <name evidence="1" type="ORF">ACFSBK_01640</name>
</gene>
<sequence>MIENALRYSHTLLKNTVVRGDKVIDATVGNGGDTILLATLVGQTGTVYGFDIQEQAIQTTKEKLMLTGLSEQVELYQQGHETVADIVPEKTEIAAAIFNLGYLPKGDKSIITQGKTTIQSLNEILLRLRKSGLVLIVVYYGHEGGKTEKEAVLTFAEQLPQESFNVLQYNFINQRNTPPFLLAIEKK</sequence>
<dbReference type="InterPro" id="IPR010719">
    <property type="entry name" value="MnmM_MeTrfase"/>
</dbReference>
<dbReference type="CDD" id="cd02440">
    <property type="entry name" value="AdoMet_MTases"/>
    <property type="match status" value="1"/>
</dbReference>
<proteinExistence type="predicted"/>
<keyword evidence="1" id="KW-0808">Transferase</keyword>
<keyword evidence="1" id="KW-0489">Methyltransferase</keyword>
<dbReference type="SUPFAM" id="SSF53335">
    <property type="entry name" value="S-adenosyl-L-methionine-dependent methyltransferases"/>
    <property type="match status" value="1"/>
</dbReference>